<protein>
    <submittedName>
        <fullName evidence="2">Uncharacterized protein</fullName>
    </submittedName>
</protein>
<organism evidence="2 3">
    <name type="scientific">Bryocella elongata</name>
    <dbReference type="NCBI Taxonomy" id="863522"/>
    <lineage>
        <taxon>Bacteria</taxon>
        <taxon>Pseudomonadati</taxon>
        <taxon>Acidobacteriota</taxon>
        <taxon>Terriglobia</taxon>
        <taxon>Terriglobales</taxon>
        <taxon>Acidobacteriaceae</taxon>
        <taxon>Bryocella</taxon>
    </lineage>
</organism>
<feature type="signal peptide" evidence="1">
    <location>
        <begin position="1"/>
        <end position="28"/>
    </location>
</feature>
<keyword evidence="3" id="KW-1185">Reference proteome</keyword>
<dbReference type="AlphaFoldDB" id="A0A1H5YBI1"/>
<reference evidence="2 3" key="1">
    <citation type="submission" date="2016-10" db="EMBL/GenBank/DDBJ databases">
        <authorList>
            <person name="de Groot N.N."/>
        </authorList>
    </citation>
    <scope>NUCLEOTIDE SEQUENCE [LARGE SCALE GENOMIC DNA]</scope>
    <source>
        <strain evidence="2 3">DSM 22489</strain>
    </source>
</reference>
<keyword evidence="1" id="KW-0732">Signal</keyword>
<dbReference type="OrthoDB" id="120767at2"/>
<sequence>MKTFWKKFALLAVIPAVALGVSATQAHAAPAPGQISIGVGVGQEGPWDAPPREFDDMNRRAFHEGIDAARWDFQNHRMLAVDRSQNFRHPPVPRPFRDQYRNSFARGYQAAQNRMMSMRDHPGQNWDHDHDHWHY</sequence>
<dbReference type="Proteomes" id="UP000236728">
    <property type="component" value="Unassembled WGS sequence"/>
</dbReference>
<gene>
    <name evidence="2" type="ORF">SAMN05421819_2227</name>
</gene>
<name>A0A1H5YBI1_9BACT</name>
<evidence type="ECO:0000313" key="3">
    <source>
        <dbReference type="Proteomes" id="UP000236728"/>
    </source>
</evidence>
<accession>A0A1H5YBI1</accession>
<proteinExistence type="predicted"/>
<feature type="chain" id="PRO_5009290353" evidence="1">
    <location>
        <begin position="29"/>
        <end position="135"/>
    </location>
</feature>
<dbReference type="RefSeq" id="WP_103933098.1">
    <property type="nucleotide sequence ID" value="NZ_FNVA01000003.1"/>
</dbReference>
<evidence type="ECO:0000256" key="1">
    <source>
        <dbReference type="SAM" id="SignalP"/>
    </source>
</evidence>
<evidence type="ECO:0000313" key="2">
    <source>
        <dbReference type="EMBL" id="SEG21403.1"/>
    </source>
</evidence>
<dbReference type="EMBL" id="FNVA01000003">
    <property type="protein sequence ID" value="SEG21403.1"/>
    <property type="molecule type" value="Genomic_DNA"/>
</dbReference>